<dbReference type="GO" id="GO:0020037">
    <property type="term" value="F:heme binding"/>
    <property type="evidence" value="ECO:0007669"/>
    <property type="project" value="InterPro"/>
</dbReference>
<dbReference type="OrthoDB" id="9811281at2"/>
<keyword evidence="7" id="KW-1185">Reference proteome</keyword>
<dbReference type="PROSITE" id="PS51007">
    <property type="entry name" value="CYTC"/>
    <property type="match status" value="2"/>
</dbReference>
<organism evidence="6 7">
    <name type="scientific">Ruegeria intermedia</name>
    <dbReference type="NCBI Taxonomy" id="996115"/>
    <lineage>
        <taxon>Bacteria</taxon>
        <taxon>Pseudomonadati</taxon>
        <taxon>Pseudomonadota</taxon>
        <taxon>Alphaproteobacteria</taxon>
        <taxon>Rhodobacterales</taxon>
        <taxon>Roseobacteraceae</taxon>
        <taxon>Ruegeria</taxon>
    </lineage>
</organism>
<dbReference type="RefSeq" id="WP_149774375.1">
    <property type="nucleotide sequence ID" value="NZ_FQVK01000002.1"/>
</dbReference>
<evidence type="ECO:0000256" key="1">
    <source>
        <dbReference type="ARBA" id="ARBA00022617"/>
    </source>
</evidence>
<keyword evidence="2 4" id="KW-0479">Metal-binding</keyword>
<accession>A0A1M4T7T0</accession>
<dbReference type="EMBL" id="FQVK01000002">
    <property type="protein sequence ID" value="SHE40485.1"/>
    <property type="molecule type" value="Genomic_DNA"/>
</dbReference>
<keyword evidence="1 4" id="KW-0349">Heme</keyword>
<sequence length="297" mass="31386">MRKWGVTAAACAAVIVGAGLFVTRPRLADPAVLSGLVPDIAQGEQVFHAAGCAACHSAPGAEGEARLVLSGGRRFSTPFGTFVAPNISSDPAHGIGDWTPVDLAGALWHGSSPDRQHYYPAFPYASYVRMAPQDVVSLHAFLMSLPADATPSATHEVGFPFNLRLALGGWKLLFLRSGWIVDGDLSGQQQRGRYLVEALGHCGECHTPRNALGGLILSKWLQGAPNPGGKGRIPGLAPDQLDWSEADIAEYLKSGFTPDYDSAGGEMAEVVLNTAKLSDADRLAIASYLKAIPQSRD</sequence>
<feature type="domain" description="Cytochrome c" evidence="5">
    <location>
        <begin position="187"/>
        <end position="293"/>
    </location>
</feature>
<reference evidence="6 7" key="1">
    <citation type="submission" date="2016-11" db="EMBL/GenBank/DDBJ databases">
        <authorList>
            <person name="Varghese N."/>
            <person name="Submissions S."/>
        </authorList>
    </citation>
    <scope>NUCLEOTIDE SEQUENCE [LARGE SCALE GENOMIC DNA]</scope>
    <source>
        <strain evidence="6 7">DSM 29341</strain>
    </source>
</reference>
<protein>
    <submittedName>
        <fullName evidence="6">Cytochrome c, mono-and diheme variants</fullName>
    </submittedName>
</protein>
<dbReference type="InterPro" id="IPR009056">
    <property type="entry name" value="Cyt_c-like_dom"/>
</dbReference>
<dbReference type="Pfam" id="PF00034">
    <property type="entry name" value="Cytochrom_C"/>
    <property type="match status" value="1"/>
</dbReference>
<dbReference type="PANTHER" id="PTHR35008">
    <property type="entry name" value="BLL4482 PROTEIN-RELATED"/>
    <property type="match status" value="1"/>
</dbReference>
<keyword evidence="3 4" id="KW-0408">Iron</keyword>
<evidence type="ECO:0000256" key="3">
    <source>
        <dbReference type="ARBA" id="ARBA00023004"/>
    </source>
</evidence>
<dbReference type="AlphaFoldDB" id="A0A1M4T7T0"/>
<dbReference type="Gene3D" id="1.10.760.10">
    <property type="entry name" value="Cytochrome c-like domain"/>
    <property type="match status" value="1"/>
</dbReference>
<dbReference type="GO" id="GO:0009055">
    <property type="term" value="F:electron transfer activity"/>
    <property type="evidence" value="ECO:0007669"/>
    <property type="project" value="InterPro"/>
</dbReference>
<dbReference type="InterPro" id="IPR051459">
    <property type="entry name" value="Cytochrome_c-type_DH"/>
</dbReference>
<dbReference type="SUPFAM" id="SSF46626">
    <property type="entry name" value="Cytochrome c"/>
    <property type="match status" value="2"/>
</dbReference>
<evidence type="ECO:0000313" key="7">
    <source>
        <dbReference type="Proteomes" id="UP000325134"/>
    </source>
</evidence>
<evidence type="ECO:0000256" key="4">
    <source>
        <dbReference type="PROSITE-ProRule" id="PRU00433"/>
    </source>
</evidence>
<evidence type="ECO:0000313" key="6">
    <source>
        <dbReference type="EMBL" id="SHE40485.1"/>
    </source>
</evidence>
<dbReference type="PANTHER" id="PTHR35008:SF8">
    <property type="entry name" value="ALCOHOL DEHYDROGENASE CYTOCHROME C SUBUNIT"/>
    <property type="match status" value="1"/>
</dbReference>
<evidence type="ECO:0000256" key="2">
    <source>
        <dbReference type="ARBA" id="ARBA00022723"/>
    </source>
</evidence>
<proteinExistence type="predicted"/>
<name>A0A1M4T7T0_9RHOB</name>
<gene>
    <name evidence="6" type="ORF">SAMN05444279_10253</name>
</gene>
<dbReference type="GO" id="GO:0046872">
    <property type="term" value="F:metal ion binding"/>
    <property type="evidence" value="ECO:0007669"/>
    <property type="project" value="UniProtKB-KW"/>
</dbReference>
<feature type="domain" description="Cytochrome c" evidence="5">
    <location>
        <begin position="38"/>
        <end position="146"/>
    </location>
</feature>
<dbReference type="Proteomes" id="UP000325134">
    <property type="component" value="Unassembled WGS sequence"/>
</dbReference>
<dbReference type="InterPro" id="IPR036909">
    <property type="entry name" value="Cyt_c-like_dom_sf"/>
</dbReference>
<evidence type="ECO:0000259" key="5">
    <source>
        <dbReference type="PROSITE" id="PS51007"/>
    </source>
</evidence>